<evidence type="ECO:0000259" key="11">
    <source>
        <dbReference type="Pfam" id="PF02892"/>
    </source>
</evidence>
<evidence type="ECO:0000256" key="9">
    <source>
        <dbReference type="ARBA" id="ARBA00023242"/>
    </source>
</evidence>
<dbReference type="InterPro" id="IPR003656">
    <property type="entry name" value="Znf_BED"/>
</dbReference>
<dbReference type="Pfam" id="PF02892">
    <property type="entry name" value="zf-BED"/>
    <property type="match status" value="1"/>
</dbReference>
<proteinExistence type="predicted"/>
<dbReference type="Pfam" id="PF14372">
    <property type="entry name" value="hAT-like_RNase-H"/>
    <property type="match status" value="1"/>
</dbReference>
<dbReference type="Pfam" id="PF05699">
    <property type="entry name" value="Dimer_Tnp_hAT"/>
    <property type="match status" value="1"/>
</dbReference>
<reference evidence="14 15" key="1">
    <citation type="submission" date="2020-12" db="EMBL/GenBank/DDBJ databases">
        <title>Concerted genomic and epigenomic changes stabilize Arabidopsis allopolyploids.</title>
        <authorList>
            <person name="Chen Z."/>
        </authorList>
    </citation>
    <scope>NUCLEOTIDE SEQUENCE [LARGE SCALE GENOMIC DNA]</scope>
    <source>
        <strain evidence="14">Allo738</strain>
        <tissue evidence="14">Leaf</tissue>
    </source>
</reference>
<feature type="domain" description="hAT-like transposase RNase-H fold" evidence="13">
    <location>
        <begin position="447"/>
        <end position="537"/>
    </location>
</feature>
<name>A0A8T1XLM2_9BRAS</name>
<dbReference type="GO" id="GO:0005634">
    <property type="term" value="C:nucleus"/>
    <property type="evidence" value="ECO:0007669"/>
    <property type="project" value="UniProtKB-SubCell"/>
</dbReference>
<dbReference type="InterPro" id="IPR008906">
    <property type="entry name" value="HATC_C_dom"/>
</dbReference>
<comment type="subcellular location">
    <subcellularLocation>
        <location evidence="1">Nucleus</location>
    </subcellularLocation>
</comment>
<keyword evidence="8" id="KW-0804">Transcription</keyword>
<dbReference type="PANTHER" id="PTHR46481">
    <property type="entry name" value="ZINC FINGER BED DOMAIN-CONTAINING PROTEIN 4"/>
    <property type="match status" value="1"/>
</dbReference>
<feature type="region of interest" description="Disordered" evidence="10">
    <location>
        <begin position="1"/>
        <end position="74"/>
    </location>
</feature>
<dbReference type="GO" id="GO:0008270">
    <property type="term" value="F:zinc ion binding"/>
    <property type="evidence" value="ECO:0007669"/>
    <property type="project" value="UniProtKB-KW"/>
</dbReference>
<dbReference type="InterPro" id="IPR025525">
    <property type="entry name" value="hAT-like_transposase_RNase-H"/>
</dbReference>
<keyword evidence="9" id="KW-0539">Nucleus</keyword>
<gene>
    <name evidence="14" type="ORF">ISN45_Aa08g003450</name>
</gene>
<evidence type="ECO:0000259" key="12">
    <source>
        <dbReference type="Pfam" id="PF05699"/>
    </source>
</evidence>
<feature type="domain" description="BED-type" evidence="11">
    <location>
        <begin position="81"/>
        <end position="121"/>
    </location>
</feature>
<evidence type="ECO:0000256" key="8">
    <source>
        <dbReference type="ARBA" id="ARBA00023163"/>
    </source>
</evidence>
<evidence type="ECO:0000259" key="13">
    <source>
        <dbReference type="Pfam" id="PF14372"/>
    </source>
</evidence>
<keyword evidence="5" id="KW-0862">Zinc</keyword>
<evidence type="ECO:0000256" key="1">
    <source>
        <dbReference type="ARBA" id="ARBA00004123"/>
    </source>
</evidence>
<comment type="caution">
    <text evidence="14">The sequence shown here is derived from an EMBL/GenBank/DDBJ whole genome shotgun (WGS) entry which is preliminary data.</text>
</comment>
<comment type="subunit">
    <text evidence="2">Homodimer.</text>
</comment>
<evidence type="ECO:0000256" key="5">
    <source>
        <dbReference type="ARBA" id="ARBA00022833"/>
    </source>
</evidence>
<evidence type="ECO:0000256" key="7">
    <source>
        <dbReference type="ARBA" id="ARBA00023125"/>
    </source>
</evidence>
<dbReference type="EMBL" id="JAEFBK010000013">
    <property type="protein sequence ID" value="KAG7532680.1"/>
    <property type="molecule type" value="Genomic_DNA"/>
</dbReference>
<keyword evidence="7" id="KW-0238">DNA-binding</keyword>
<evidence type="ECO:0000313" key="14">
    <source>
        <dbReference type="EMBL" id="KAG7532680.1"/>
    </source>
</evidence>
<evidence type="ECO:0000256" key="6">
    <source>
        <dbReference type="ARBA" id="ARBA00023015"/>
    </source>
</evidence>
<dbReference type="AlphaFoldDB" id="A0A8T1XLM2"/>
<dbReference type="InterPro" id="IPR052035">
    <property type="entry name" value="ZnF_BED_domain_contain"/>
</dbReference>
<feature type="compositionally biased region" description="Polar residues" evidence="10">
    <location>
        <begin position="1"/>
        <end position="11"/>
    </location>
</feature>
<organism evidence="14 15">
    <name type="scientific">Arabidopsis thaliana x Arabidopsis arenosa</name>
    <dbReference type="NCBI Taxonomy" id="1240361"/>
    <lineage>
        <taxon>Eukaryota</taxon>
        <taxon>Viridiplantae</taxon>
        <taxon>Streptophyta</taxon>
        <taxon>Embryophyta</taxon>
        <taxon>Tracheophyta</taxon>
        <taxon>Spermatophyta</taxon>
        <taxon>Magnoliopsida</taxon>
        <taxon>eudicotyledons</taxon>
        <taxon>Gunneridae</taxon>
        <taxon>Pentapetalae</taxon>
        <taxon>rosids</taxon>
        <taxon>malvids</taxon>
        <taxon>Brassicales</taxon>
        <taxon>Brassicaceae</taxon>
        <taxon>Camelineae</taxon>
        <taxon>Arabidopsis</taxon>
    </lineage>
</organism>
<accession>A0A8T1XLM2</accession>
<evidence type="ECO:0000256" key="10">
    <source>
        <dbReference type="SAM" id="MobiDB-lite"/>
    </source>
</evidence>
<dbReference type="GO" id="GO:0046983">
    <property type="term" value="F:protein dimerization activity"/>
    <property type="evidence" value="ECO:0007669"/>
    <property type="project" value="InterPro"/>
</dbReference>
<evidence type="ECO:0000256" key="4">
    <source>
        <dbReference type="ARBA" id="ARBA00022771"/>
    </source>
</evidence>
<sequence length="726" mass="83057">MRNQMDSSSPTHDNRDRGTDENDDLPEAEEFLTPDSTRRGKRKQKPSSRAAEADADVDGSENEEGTEQDNAKVKKILPTRSEVWNHFTRWPLNRNKCDCNYCKRTLSCPTTSGTTTLWSHLDICKSYGAFKDGQDPSQGQTVINRDGHLQTAKVTEVIFRAAVHQMVVIGELPLAFVESVAFRHFCDKVNLYRPPSRRTLSKDIVKMYVERKAAMREWFITSKQRVSITTDIWVCQVTGASYMVITAHYIDKSWRLKKLIIGFKSVIDHKGKTISKTLLYCLAEWGIERVFCVTVDNASANTNALGQFQSNFSIISDDSLVMNGDFMHMRCAGHIINLIVKEGMSDYADSVTAVRNAISYVRSGTTRQKSFELRVDTGRMTRGSLPLDVKTRWNSTYLMLQRALKFKGAFDRMEIEDMPYNDHFLEVENGKKGLDHQQAINGGKLRVNISEKLQLLCATSDNDLKIKAEEMFKKFDKYWDGLKNINKMLVIVSVFYPRKKMQFASMCFDDLYGEGSKTARVMQESVSSIMRDMYEEYSQRYKCVHQQSDVTNQSASQCTQEQPMGCSWSDSADDEFFGYHPVESRYNNLLNKIGVRDTDELDTYLRDKVENPQVMMGLEFDVLSWWKVNSGKYPILSEMARDLFAMQVSSVASESAFSTSGRVINSYRSCLTSYMVEVLMCSEQWLKQDIDCELKVLTNQQILAEVEFEDGLEKEFNFGNQFSTPT</sequence>
<dbReference type="PANTHER" id="PTHR46481:SF2">
    <property type="entry name" value="BED-TYPE DOMAIN-CONTAINING PROTEIN"/>
    <property type="match status" value="1"/>
</dbReference>
<protein>
    <submittedName>
        <fullName evidence="14">Zinc finger BED-type</fullName>
    </submittedName>
</protein>
<evidence type="ECO:0000256" key="3">
    <source>
        <dbReference type="ARBA" id="ARBA00022723"/>
    </source>
</evidence>
<keyword evidence="4" id="KW-0863">Zinc-finger</keyword>
<feature type="domain" description="HAT C-terminal dimerisation" evidence="12">
    <location>
        <begin position="600"/>
        <end position="686"/>
    </location>
</feature>
<feature type="compositionally biased region" description="Acidic residues" evidence="10">
    <location>
        <begin position="21"/>
        <end position="32"/>
    </location>
</feature>
<dbReference type="SMART" id="SM00614">
    <property type="entry name" value="ZnF_BED"/>
    <property type="match status" value="1"/>
</dbReference>
<feature type="compositionally biased region" description="Acidic residues" evidence="10">
    <location>
        <begin position="53"/>
        <end position="67"/>
    </location>
</feature>
<evidence type="ECO:0000313" key="15">
    <source>
        <dbReference type="Proteomes" id="UP000694240"/>
    </source>
</evidence>
<keyword evidence="6" id="KW-0805">Transcription regulation</keyword>
<dbReference type="Proteomes" id="UP000694240">
    <property type="component" value="Chromosome 13"/>
</dbReference>
<keyword evidence="15" id="KW-1185">Reference proteome</keyword>
<keyword evidence="3" id="KW-0479">Metal-binding</keyword>
<dbReference type="GO" id="GO:0003677">
    <property type="term" value="F:DNA binding"/>
    <property type="evidence" value="ECO:0007669"/>
    <property type="project" value="UniProtKB-KW"/>
</dbReference>
<evidence type="ECO:0000256" key="2">
    <source>
        <dbReference type="ARBA" id="ARBA00011738"/>
    </source>
</evidence>